<dbReference type="GO" id="GO:0006313">
    <property type="term" value="P:DNA transposition"/>
    <property type="evidence" value="ECO:0007669"/>
    <property type="project" value="InterPro"/>
</dbReference>
<reference evidence="4" key="1">
    <citation type="submission" date="2013-08" db="EMBL/GenBank/DDBJ databases">
        <authorList>
            <person name="Mendez C."/>
            <person name="Richter M."/>
            <person name="Ferrer M."/>
            <person name="Sanchez J."/>
        </authorList>
    </citation>
    <scope>NUCLEOTIDE SEQUENCE</scope>
</reference>
<dbReference type="PANTHER" id="PTHR33217:SF7">
    <property type="entry name" value="TRANSPOSASE FOR INSERTION SEQUENCE ELEMENT IS1081"/>
    <property type="match status" value="1"/>
</dbReference>
<proteinExistence type="predicted"/>
<keyword evidence="2" id="KW-0238">DNA-binding</keyword>
<dbReference type="PANTHER" id="PTHR33217">
    <property type="entry name" value="TRANSPOSASE FOR INSERTION SEQUENCE ELEMENT IS1081"/>
    <property type="match status" value="1"/>
</dbReference>
<dbReference type="InterPro" id="IPR001207">
    <property type="entry name" value="Transposase_mutator"/>
</dbReference>
<evidence type="ECO:0000256" key="3">
    <source>
        <dbReference type="ARBA" id="ARBA00023172"/>
    </source>
</evidence>
<evidence type="ECO:0000256" key="2">
    <source>
        <dbReference type="ARBA" id="ARBA00023125"/>
    </source>
</evidence>
<reference evidence="4" key="2">
    <citation type="journal article" date="2014" name="ISME J.">
        <title>Microbial stratification in low pH oxic and suboxic macroscopic growths along an acid mine drainage.</title>
        <authorList>
            <person name="Mendez-Garcia C."/>
            <person name="Mesa V."/>
            <person name="Sprenger R.R."/>
            <person name="Richter M."/>
            <person name="Diez M.S."/>
            <person name="Solano J."/>
            <person name="Bargiela R."/>
            <person name="Golyshina O.V."/>
            <person name="Manteca A."/>
            <person name="Ramos J.L."/>
            <person name="Gallego J.R."/>
            <person name="Llorente I."/>
            <person name="Martins Dos Santos V.A."/>
            <person name="Jensen O.N."/>
            <person name="Pelaez A.I."/>
            <person name="Sanchez J."/>
            <person name="Ferrer M."/>
        </authorList>
    </citation>
    <scope>NUCLEOTIDE SEQUENCE</scope>
</reference>
<evidence type="ECO:0000256" key="1">
    <source>
        <dbReference type="ARBA" id="ARBA00022578"/>
    </source>
</evidence>
<dbReference type="Pfam" id="PF00872">
    <property type="entry name" value="Transposase_mut"/>
    <property type="match status" value="1"/>
</dbReference>
<keyword evidence="1" id="KW-0815">Transposition</keyword>
<evidence type="ECO:0000313" key="4">
    <source>
        <dbReference type="EMBL" id="EQD34702.1"/>
    </source>
</evidence>
<sequence>MADSLGAEHYEHTKERQGYRNGHRLRTLYTRVGPVTLLVPQTREGTFSTEMFKHYQRSEQAFILALMEMVVKGVPTRKVTDITEQLCGASFSKSLVSDLCSALNIRLKAFNERRLDGTIYPFIYGRCVFL</sequence>
<dbReference type="GO" id="GO:0003677">
    <property type="term" value="F:DNA binding"/>
    <property type="evidence" value="ECO:0007669"/>
    <property type="project" value="UniProtKB-KW"/>
</dbReference>
<accession>T0YSA1</accession>
<dbReference type="EMBL" id="AUZY01011412">
    <property type="protein sequence ID" value="EQD34702.1"/>
    <property type="molecule type" value="Genomic_DNA"/>
</dbReference>
<keyword evidence="3" id="KW-0233">DNA recombination</keyword>
<organism evidence="4">
    <name type="scientific">mine drainage metagenome</name>
    <dbReference type="NCBI Taxonomy" id="410659"/>
    <lineage>
        <taxon>unclassified sequences</taxon>
        <taxon>metagenomes</taxon>
        <taxon>ecological metagenomes</taxon>
    </lineage>
</organism>
<gene>
    <name evidence="4" type="ORF">B1B_17091</name>
</gene>
<comment type="caution">
    <text evidence="4">The sequence shown here is derived from an EMBL/GenBank/DDBJ whole genome shotgun (WGS) entry which is preliminary data.</text>
</comment>
<protein>
    <submittedName>
        <fullName evidence="4">Transposase mutator type</fullName>
    </submittedName>
</protein>
<dbReference type="AlphaFoldDB" id="T0YSA1"/>
<name>T0YSA1_9ZZZZ</name>
<dbReference type="GO" id="GO:0004803">
    <property type="term" value="F:transposase activity"/>
    <property type="evidence" value="ECO:0007669"/>
    <property type="project" value="InterPro"/>
</dbReference>